<keyword evidence="1" id="KW-0812">Transmembrane</keyword>
<organism evidence="2 3">
    <name type="scientific">Catellatospora bangladeshensis</name>
    <dbReference type="NCBI Taxonomy" id="310355"/>
    <lineage>
        <taxon>Bacteria</taxon>
        <taxon>Bacillati</taxon>
        <taxon>Actinomycetota</taxon>
        <taxon>Actinomycetes</taxon>
        <taxon>Micromonosporales</taxon>
        <taxon>Micromonosporaceae</taxon>
        <taxon>Catellatospora</taxon>
    </lineage>
</organism>
<proteinExistence type="predicted"/>
<sequence>MPPMTPTKARRDALWFLALSLIAAACAAAAAVWGERWPVLLVLQFVPLAVFWGLLYLARRGRVPIDRRFSASYGGFTTGMTDRRVVAAGSVMATSSLIDNALEARQAFFRIFLPVVLVAAVGLWAWLIWRGHPRLQLRPDGILVWSAPRRRFVPWEALPVGRLPIWARRQPKQSPVLHVPEPELIDPPSYEPRVILGDWDVEEDLLVYAIDWYATHPEDRPLIGTQEELDRLNARYDATAQPSKGRAPS</sequence>
<keyword evidence="3" id="KW-1185">Reference proteome</keyword>
<feature type="transmembrane region" description="Helical" evidence="1">
    <location>
        <begin position="107"/>
        <end position="129"/>
    </location>
</feature>
<dbReference type="Proteomes" id="UP000601223">
    <property type="component" value="Unassembled WGS sequence"/>
</dbReference>
<evidence type="ECO:0000313" key="2">
    <source>
        <dbReference type="EMBL" id="GIF81003.1"/>
    </source>
</evidence>
<name>A0A8J3JLQ8_9ACTN</name>
<evidence type="ECO:0000313" key="3">
    <source>
        <dbReference type="Proteomes" id="UP000601223"/>
    </source>
</evidence>
<protein>
    <recommendedName>
        <fullName evidence="4">PH domain-containing protein</fullName>
    </recommendedName>
</protein>
<gene>
    <name evidence="2" type="ORF">Cba03nite_23520</name>
</gene>
<evidence type="ECO:0000256" key="1">
    <source>
        <dbReference type="SAM" id="Phobius"/>
    </source>
</evidence>
<dbReference type="EMBL" id="BONF01000011">
    <property type="protein sequence ID" value="GIF81003.1"/>
    <property type="molecule type" value="Genomic_DNA"/>
</dbReference>
<keyword evidence="1" id="KW-0472">Membrane</keyword>
<keyword evidence="1" id="KW-1133">Transmembrane helix</keyword>
<accession>A0A8J3JLQ8</accession>
<comment type="caution">
    <text evidence="2">The sequence shown here is derived from an EMBL/GenBank/DDBJ whole genome shotgun (WGS) entry which is preliminary data.</text>
</comment>
<evidence type="ECO:0008006" key="4">
    <source>
        <dbReference type="Google" id="ProtNLM"/>
    </source>
</evidence>
<feature type="transmembrane region" description="Helical" evidence="1">
    <location>
        <begin position="39"/>
        <end position="58"/>
    </location>
</feature>
<reference evidence="2 3" key="1">
    <citation type="submission" date="2021-01" db="EMBL/GenBank/DDBJ databases">
        <title>Whole genome shotgun sequence of Catellatospora bangladeshensis NBRC 107357.</title>
        <authorList>
            <person name="Komaki H."/>
            <person name="Tamura T."/>
        </authorList>
    </citation>
    <scope>NUCLEOTIDE SEQUENCE [LARGE SCALE GENOMIC DNA]</scope>
    <source>
        <strain evidence="2 3">NBRC 107357</strain>
    </source>
</reference>
<dbReference type="AlphaFoldDB" id="A0A8J3JLQ8"/>